<dbReference type="EMBL" id="SRLE01000004">
    <property type="protein sequence ID" value="TGD75148.1"/>
    <property type="molecule type" value="Genomic_DNA"/>
</dbReference>
<organism evidence="2 3">
    <name type="scientific">Mangrovimicrobium sediminis</name>
    <dbReference type="NCBI Taxonomy" id="2562682"/>
    <lineage>
        <taxon>Bacteria</taxon>
        <taxon>Pseudomonadati</taxon>
        <taxon>Pseudomonadota</taxon>
        <taxon>Gammaproteobacteria</taxon>
        <taxon>Cellvibrionales</taxon>
        <taxon>Halieaceae</taxon>
        <taxon>Mangrovimicrobium</taxon>
    </lineage>
</organism>
<evidence type="ECO:0000256" key="1">
    <source>
        <dbReference type="SAM" id="SignalP"/>
    </source>
</evidence>
<dbReference type="OrthoDB" id="5241464at2"/>
<evidence type="ECO:0000313" key="3">
    <source>
        <dbReference type="Proteomes" id="UP000298050"/>
    </source>
</evidence>
<protein>
    <submittedName>
        <fullName evidence="2">Uncharacterized protein</fullName>
    </submittedName>
</protein>
<feature type="chain" id="PRO_5021445203" evidence="1">
    <location>
        <begin position="27"/>
        <end position="416"/>
    </location>
</feature>
<evidence type="ECO:0000313" key="2">
    <source>
        <dbReference type="EMBL" id="TGD75148.1"/>
    </source>
</evidence>
<proteinExistence type="predicted"/>
<name>A0A4Z0M6W2_9GAMM</name>
<gene>
    <name evidence="2" type="ORF">E4634_03860</name>
</gene>
<dbReference type="Proteomes" id="UP000298050">
    <property type="component" value="Unassembled WGS sequence"/>
</dbReference>
<reference evidence="2 3" key="1">
    <citation type="submission" date="2019-04" db="EMBL/GenBank/DDBJ databases">
        <title>Taxonomy of novel Haliea sp. from mangrove soil of West Coast of India.</title>
        <authorList>
            <person name="Verma A."/>
            <person name="Kumar P."/>
            <person name="Krishnamurthi S."/>
        </authorList>
    </citation>
    <scope>NUCLEOTIDE SEQUENCE [LARGE SCALE GENOMIC DNA]</scope>
    <source>
        <strain evidence="2 3">SAOS-164</strain>
    </source>
</reference>
<dbReference type="AlphaFoldDB" id="A0A4Z0M6W2"/>
<keyword evidence="1" id="KW-0732">Signal</keyword>
<feature type="signal peptide" evidence="1">
    <location>
        <begin position="1"/>
        <end position="26"/>
    </location>
</feature>
<sequence length="416" mass="44156">MLHAHRGPALATLCLLALAWVPGAHAAPPTYDDIASPLSLPATGASLSLDMSEATAAVDDPGCGTPVYQSVWLSFVSPVDQYLRFDILSSTGVRPRLSVWTGEPGALAAQDCHPDAHAAGVQAVAGTEYLVMVSSPADGGVERASLSVSPHSVTNPTSPIPPANDFFWYAQPIAALPFALTTDMGAARGDSGYDPRYCNDPQATSRLGDTLWYTLQVSQAQEVDALFASDTGSPYVGVFTGDLDNLELVACSFEGESRRGATRFLAQPGQLYRVEFASGTEAVNSRIVDIAVRPSPPPLGGSIEVTPLVSTFVTRDWIDPIFVPDRHLVVRGFVFCDAPLAQLTVELTVTQGQRVASDSATAACVGGVGSYRVEMDRVDQGFRIGPASVTARAWEFDSHFDTPQVSVPVWVRFGVL</sequence>
<dbReference type="RefSeq" id="WP_135441289.1">
    <property type="nucleotide sequence ID" value="NZ_SRLE01000004.1"/>
</dbReference>
<keyword evidence="3" id="KW-1185">Reference proteome</keyword>
<accession>A0A4Z0M6W2</accession>
<comment type="caution">
    <text evidence="2">The sequence shown here is derived from an EMBL/GenBank/DDBJ whole genome shotgun (WGS) entry which is preliminary data.</text>
</comment>